<keyword evidence="1" id="KW-0597">Phosphoprotein</keyword>
<evidence type="ECO:0000256" key="1">
    <source>
        <dbReference type="PROSITE-ProRule" id="PRU00169"/>
    </source>
</evidence>
<dbReference type="Gene3D" id="2.40.50.1020">
    <property type="entry name" value="LytTr DNA-binding domain"/>
    <property type="match status" value="1"/>
</dbReference>
<dbReference type="PANTHER" id="PTHR37299:SF1">
    <property type="entry name" value="STAGE 0 SPORULATION PROTEIN A HOMOLOG"/>
    <property type="match status" value="1"/>
</dbReference>
<keyword evidence="4" id="KW-0238">DNA-binding</keyword>
<evidence type="ECO:0000259" key="3">
    <source>
        <dbReference type="PROSITE" id="PS50930"/>
    </source>
</evidence>
<dbReference type="EMBL" id="JAYFUL010000053">
    <property type="protein sequence ID" value="MEA5260395.1"/>
    <property type="molecule type" value="Genomic_DNA"/>
</dbReference>
<dbReference type="GO" id="GO:0003677">
    <property type="term" value="F:DNA binding"/>
    <property type="evidence" value="ECO:0007669"/>
    <property type="project" value="UniProtKB-KW"/>
</dbReference>
<dbReference type="Proteomes" id="UP001304671">
    <property type="component" value="Unassembled WGS sequence"/>
</dbReference>
<evidence type="ECO:0000313" key="4">
    <source>
        <dbReference type="EMBL" id="MEA5260395.1"/>
    </source>
</evidence>
<dbReference type="SUPFAM" id="SSF52172">
    <property type="entry name" value="CheY-like"/>
    <property type="match status" value="1"/>
</dbReference>
<reference evidence="4 5" key="1">
    <citation type="submission" date="2023-12" db="EMBL/GenBank/DDBJ databases">
        <title>Novel species of the genus Arcicella isolated from rivers.</title>
        <authorList>
            <person name="Lu H."/>
        </authorList>
    </citation>
    <scope>NUCLEOTIDE SEQUENCE [LARGE SCALE GENOMIC DNA]</scope>
    <source>
        <strain evidence="4 5">LMG 21963</strain>
    </source>
</reference>
<comment type="caution">
    <text evidence="4">The sequence shown here is derived from an EMBL/GenBank/DDBJ whole genome shotgun (WGS) entry which is preliminary data.</text>
</comment>
<dbReference type="InterPro" id="IPR001789">
    <property type="entry name" value="Sig_transdc_resp-reg_receiver"/>
</dbReference>
<name>A0ABU5QUL2_9BACT</name>
<dbReference type="Pfam" id="PF00072">
    <property type="entry name" value="Response_reg"/>
    <property type="match status" value="1"/>
</dbReference>
<keyword evidence="5" id="KW-1185">Reference proteome</keyword>
<dbReference type="InterPro" id="IPR046947">
    <property type="entry name" value="LytR-like"/>
</dbReference>
<dbReference type="SMART" id="SM00850">
    <property type="entry name" value="LytTR"/>
    <property type="match status" value="1"/>
</dbReference>
<proteinExistence type="predicted"/>
<dbReference type="Gene3D" id="3.40.50.2300">
    <property type="match status" value="1"/>
</dbReference>
<protein>
    <submittedName>
        <fullName evidence="4">LytTR family DNA-binding domain-containing protein</fullName>
    </submittedName>
</protein>
<dbReference type="PROSITE" id="PS50930">
    <property type="entry name" value="HTH_LYTTR"/>
    <property type="match status" value="1"/>
</dbReference>
<sequence length="264" mass="30372">MINCIVVDDEQSALDLLVDYINDTPFLNLVAATTNPMEAVGILQSREVDLVFADIQMPRMNGLNLVSLFENKVKFVMTTGYQEYALKSFEYGVLDYLVKPFSYQRFLKAVNKMPFNMTLVEDPTKTIETVPEPPTKREEFIFVKVDVKGKFHKVLYKDVVYMEAQKSYASIYTKEERITTNLTLSDLEKRLPQDRFMRIHRSYIISTEKITGIEGDEVILDKVVRIPVGDTYAEEFTKAIEGSIYYKEKDSATLVYRKIGGDKS</sequence>
<feature type="domain" description="HTH LytTR-type" evidence="3">
    <location>
        <begin position="147"/>
        <end position="242"/>
    </location>
</feature>
<evidence type="ECO:0000313" key="5">
    <source>
        <dbReference type="Proteomes" id="UP001304671"/>
    </source>
</evidence>
<evidence type="ECO:0000259" key="2">
    <source>
        <dbReference type="PROSITE" id="PS50110"/>
    </source>
</evidence>
<gene>
    <name evidence="4" type="ORF">VB264_21525</name>
</gene>
<dbReference type="InterPro" id="IPR011006">
    <property type="entry name" value="CheY-like_superfamily"/>
</dbReference>
<dbReference type="InterPro" id="IPR007492">
    <property type="entry name" value="LytTR_DNA-bd_dom"/>
</dbReference>
<feature type="domain" description="Response regulatory" evidence="2">
    <location>
        <begin position="3"/>
        <end position="114"/>
    </location>
</feature>
<dbReference type="Pfam" id="PF04397">
    <property type="entry name" value="LytTR"/>
    <property type="match status" value="1"/>
</dbReference>
<dbReference type="PANTHER" id="PTHR37299">
    <property type="entry name" value="TRANSCRIPTIONAL REGULATOR-RELATED"/>
    <property type="match status" value="1"/>
</dbReference>
<organism evidence="4 5">
    <name type="scientific">Arcicella aquatica</name>
    <dbReference type="NCBI Taxonomy" id="217141"/>
    <lineage>
        <taxon>Bacteria</taxon>
        <taxon>Pseudomonadati</taxon>
        <taxon>Bacteroidota</taxon>
        <taxon>Cytophagia</taxon>
        <taxon>Cytophagales</taxon>
        <taxon>Flectobacillaceae</taxon>
        <taxon>Arcicella</taxon>
    </lineage>
</organism>
<feature type="modified residue" description="4-aspartylphosphate" evidence="1">
    <location>
        <position position="54"/>
    </location>
</feature>
<accession>A0ABU5QUL2</accession>
<dbReference type="RefSeq" id="WP_309921842.1">
    <property type="nucleotide sequence ID" value="NZ_JAYFUL010000053.1"/>
</dbReference>
<dbReference type="PROSITE" id="PS50110">
    <property type="entry name" value="RESPONSE_REGULATORY"/>
    <property type="match status" value="1"/>
</dbReference>
<dbReference type="SMART" id="SM00448">
    <property type="entry name" value="REC"/>
    <property type="match status" value="1"/>
</dbReference>